<comment type="caution">
    <text evidence="2">The sequence shown here is derived from an EMBL/GenBank/DDBJ whole genome shotgun (WGS) entry which is preliminary data.</text>
</comment>
<reference evidence="2 3" key="1">
    <citation type="submission" date="2024-07" db="EMBL/GenBank/DDBJ databases">
        <authorList>
            <person name="Akdeniz Z."/>
        </authorList>
    </citation>
    <scope>NUCLEOTIDE SEQUENCE [LARGE SCALE GENOMIC DNA]</scope>
</reference>
<keyword evidence="1" id="KW-0812">Transmembrane</keyword>
<gene>
    <name evidence="2" type="ORF">HINF_LOCUS66176</name>
</gene>
<keyword evidence="1" id="KW-1133">Transmembrane helix</keyword>
<proteinExistence type="predicted"/>
<dbReference type="SUPFAM" id="SSF50985">
    <property type="entry name" value="RCC1/BLIP-II"/>
    <property type="match status" value="1"/>
</dbReference>
<keyword evidence="1" id="KW-0472">Membrane</keyword>
<evidence type="ECO:0000313" key="3">
    <source>
        <dbReference type="Proteomes" id="UP001642409"/>
    </source>
</evidence>
<organism evidence="2 3">
    <name type="scientific">Hexamita inflata</name>
    <dbReference type="NCBI Taxonomy" id="28002"/>
    <lineage>
        <taxon>Eukaryota</taxon>
        <taxon>Metamonada</taxon>
        <taxon>Diplomonadida</taxon>
        <taxon>Hexamitidae</taxon>
        <taxon>Hexamitinae</taxon>
        <taxon>Hexamita</taxon>
    </lineage>
</organism>
<protein>
    <submittedName>
        <fullName evidence="2">Regulator_of chromosome condensation 1/beta-lactamase-inhibitor protein II</fullName>
    </submittedName>
</protein>
<accession>A0ABP1LUR1</accession>
<dbReference type="InterPro" id="IPR009091">
    <property type="entry name" value="RCC1/BLIP-II"/>
</dbReference>
<name>A0ABP1LUR1_9EUKA</name>
<evidence type="ECO:0000256" key="1">
    <source>
        <dbReference type="SAM" id="Phobius"/>
    </source>
</evidence>
<evidence type="ECO:0000313" key="2">
    <source>
        <dbReference type="EMBL" id="CAL6092253.1"/>
    </source>
</evidence>
<dbReference type="EMBL" id="CAXDID020000443">
    <property type="protein sequence ID" value="CAL6092253.1"/>
    <property type="molecule type" value="Genomic_DNA"/>
</dbReference>
<keyword evidence="3" id="KW-1185">Reference proteome</keyword>
<dbReference type="Proteomes" id="UP001642409">
    <property type="component" value="Unassembled WGS sequence"/>
</dbReference>
<feature type="transmembrane region" description="Helical" evidence="1">
    <location>
        <begin position="406"/>
        <end position="428"/>
    </location>
</feature>
<sequence length="460" mass="51805">MIITVVLAKVKMIHLSPDLAINIAELSNDNALDFATCEQNMYQVTMDGSLEVKGIKKGLQSKRNLGFVDVGIQSVSRVFCVDGELWYLTQSGQLMAEDVIESGKLKFKQVMTQHVLDLSSTSDTIFVATTEGFFVKGSCQDFRCGVDTTEFAEFSKITFSQFTSNVISFRIHDSLKNVFLYLENGDVYLTGQTDNFPIVQDSDPIRKIGSGIKAVQIGYNASNVQQVLYYLRGTDMVMYSNKLTPKEQVVMTGVLDYLYFQQHIMLKKDKIEIFQERSFKKNSVELYCGRFPTDPLCVKFQQNGQLNQQDCPDDSILDVCKIKKCEYGPPVAECQYSQQCDKNVTCWALKCKEDDSITKYLPECHIDYINITLSTPHYNAQDSFFRDMFYFDLEKQQSVNKVSPGGAAGIAIAACVVVFVLIITIVIVQLKRKQPNSKIVSESTEVILPELTTAQSVEVQ</sequence>